<organism evidence="2 3">
    <name type="scientific">Ferrimonas sediminicola</name>
    <dbReference type="NCBI Taxonomy" id="2569538"/>
    <lineage>
        <taxon>Bacteria</taxon>
        <taxon>Pseudomonadati</taxon>
        <taxon>Pseudomonadota</taxon>
        <taxon>Gammaproteobacteria</taxon>
        <taxon>Alteromonadales</taxon>
        <taxon>Ferrimonadaceae</taxon>
        <taxon>Ferrimonas</taxon>
    </lineage>
</organism>
<accession>A0A4U1BB59</accession>
<evidence type="ECO:0000313" key="3">
    <source>
        <dbReference type="Proteomes" id="UP000305674"/>
    </source>
</evidence>
<evidence type="ECO:0000256" key="1">
    <source>
        <dbReference type="SAM" id="MobiDB-lite"/>
    </source>
</evidence>
<keyword evidence="3" id="KW-1185">Reference proteome</keyword>
<dbReference type="Proteomes" id="UP000305674">
    <property type="component" value="Unassembled WGS sequence"/>
</dbReference>
<protein>
    <submittedName>
        <fullName evidence="2">Uncharacterized protein</fullName>
    </submittedName>
</protein>
<feature type="region of interest" description="Disordered" evidence="1">
    <location>
        <begin position="1"/>
        <end position="40"/>
    </location>
</feature>
<evidence type="ECO:0000313" key="2">
    <source>
        <dbReference type="EMBL" id="TKB47802.1"/>
    </source>
</evidence>
<gene>
    <name evidence="2" type="ORF">FCL40_15120</name>
</gene>
<dbReference type="EMBL" id="SWCI01000012">
    <property type="protein sequence ID" value="TKB47802.1"/>
    <property type="molecule type" value="Genomic_DNA"/>
</dbReference>
<dbReference type="OrthoDB" id="5760042at2"/>
<sequence length="339" mass="38020">MLSPIRDTPVSPLAQQPRLNGLGAAPVADGSPDRRPVPATPLSRHRLLCYERWERISRGHHQVLYAQAAEEVLIQQWRRARNLEKRIRLALARGAITQGDEMEQLRRQMLTRRGSFGGRPLLDHRLEPIADRGASSPRLCRLKSVDLLSPRSRAEQIELRIGELWLSLTLPADASVQLQLSLVQRALAQCGVEALHVDGQLQFAVPDVLWQKLDGHWWMRGQGQRLPAGELRGIKLLECHHWQDPRGWGLNDIDNLRQSLPKVQGVVAKLARMLKRMRSQLELASVGVLSGEGGLAAEEIPAQLDALGRLLAPQGFHRRLTSLMAQANTSRNQTQSLLY</sequence>
<proteinExistence type="predicted"/>
<name>A0A4U1BB59_9GAMM</name>
<reference evidence="2 3" key="1">
    <citation type="submission" date="2019-04" db="EMBL/GenBank/DDBJ databases">
        <authorList>
            <person name="Hwang J.C."/>
        </authorList>
    </citation>
    <scope>NUCLEOTIDE SEQUENCE [LARGE SCALE GENOMIC DNA]</scope>
    <source>
        <strain evidence="2 3">IMCC35001</strain>
    </source>
</reference>
<dbReference type="RefSeq" id="WP_136854137.1">
    <property type="nucleotide sequence ID" value="NZ_SWCI01000012.1"/>
</dbReference>
<comment type="caution">
    <text evidence="2">The sequence shown here is derived from an EMBL/GenBank/DDBJ whole genome shotgun (WGS) entry which is preliminary data.</text>
</comment>
<dbReference type="AlphaFoldDB" id="A0A4U1BB59"/>